<feature type="domain" description="PD-(D/E)XK endonuclease-like" evidence="1">
    <location>
        <begin position="548"/>
        <end position="782"/>
    </location>
</feature>
<keyword evidence="4" id="KW-1185">Reference proteome</keyword>
<dbReference type="SUPFAM" id="SSF52980">
    <property type="entry name" value="Restriction endonuclease-like"/>
    <property type="match status" value="1"/>
</dbReference>
<protein>
    <submittedName>
        <fullName evidence="2">AddAB recombination complex, helicase AddB</fullName>
    </submittedName>
    <submittedName>
        <fullName evidence="3">DUF2800 domain-containing protein</fullName>
    </submittedName>
</protein>
<gene>
    <name evidence="2" type="primary">addB</name>
    <name evidence="2" type="ORF">ACBT_0474</name>
    <name evidence="3" type="ORF">FE247_00715</name>
</gene>
<accession>A0A5J6RGB1</accession>
<evidence type="ECO:0000313" key="3">
    <source>
        <dbReference type="EMBL" id="TLT01925.1"/>
    </source>
</evidence>
<dbReference type="InterPro" id="IPR027417">
    <property type="entry name" value="P-loop_NTPase"/>
</dbReference>
<dbReference type="Gene3D" id="3.90.320.10">
    <property type="match status" value="1"/>
</dbReference>
<sequence>MLSKKTLLIFPTQRAIRGYLDEQKSLNTLLPSYMTIDDFLKKSIYFKNKIYCDEEQRTLLLSEAVKTVDIKKLGISSNFTKFLSQSEYIYRFFLEISSEDIEIKDIKTKDTYEFYLEHLSILNEVLENYKKLLEINNFVDRVNLRENYIINQDFVELFENITIYFEGYFTKLEFEIINKISQNVNLNIEFYSNIYNQKSLQIFKDYNLDLKLNYKYIFNLSKKILEYSDSITKINENIDIKAFASRLNQISYIKHSIVSCANKGINPENIAVVLPDENFAKELELFDNEKYFNFAMGKNILNKNLYQKANVIYNFLLEDDIKNIENLEFLKVSREFVEENIKLSWNKQCSEDKFTQIAEYIKYDEIDNELIEKYDELIFKLKVVLFSCNFELKLKDVYKIFLQKLSKITLDDINSGKITVMGVLETRLINFDAVIICDFNDEYIPKISTKDKFLSTKLKSLSELPTKFDRENLQKYYYKRLIDNSKYVFISFVNSQNSQISRFANELFDKKIDLKTNDEAYKDILYKNNILYYSDEIIEDNIDLTKISWSASSLKRYLDCRRKFYLENILKIKKHSISVIPENFELGSVIHKILEELIKSQDKTVENLDNLFLKYKKTNPFLILDLEVYREKLYKFLEFEETRSNIKTIDLEKVFATNFNGISINGIIDRVDLNNDIYELIDYKTSKNLTIDTDKTYENSHDFQLEFYYIGAKELYKASNIKAYYFSLYDNLLKEEVTLDKKLELLSSIFDEIKEVSKTKINFVKTDDKSICEYCNFKIICNR</sequence>
<reference evidence="3 4" key="1">
    <citation type="submission" date="2019-05" db="EMBL/GenBank/DDBJ databases">
        <title>Arcobacter cibarius and Arcobacter thereius providing challenges in identification an antibiotic susceptibility and Quinolone resistance.</title>
        <authorList>
            <person name="Busch A."/>
            <person name="Hanel I."/>
            <person name="Hotzel H."/>
            <person name="Tomaso H."/>
        </authorList>
    </citation>
    <scope>NUCLEOTIDE SEQUENCE [LARGE SCALE GENOMIC DNA]</scope>
    <source>
        <strain evidence="3 4">16CS0831-2</strain>
    </source>
</reference>
<reference evidence="2 5" key="2">
    <citation type="submission" date="2020-05" db="EMBL/GenBank/DDBJ databases">
        <title>Complete genome sequencing of Campylobacter and Arcobacter type strains.</title>
        <authorList>
            <person name="Miller W.G."/>
            <person name="Yee E."/>
        </authorList>
    </citation>
    <scope>NUCLEOTIDE SEQUENCE [LARGE SCALE GENOMIC DNA]</scope>
    <source>
        <strain evidence="2 5">LMG 21996</strain>
    </source>
</reference>
<evidence type="ECO:0000313" key="2">
    <source>
        <dbReference type="EMBL" id="QKJ26438.1"/>
    </source>
</evidence>
<evidence type="ECO:0000259" key="1">
    <source>
        <dbReference type="Pfam" id="PF12705"/>
    </source>
</evidence>
<keyword evidence="2" id="KW-0378">Hydrolase</keyword>
<evidence type="ECO:0000313" key="4">
    <source>
        <dbReference type="Proteomes" id="UP000305417"/>
    </source>
</evidence>
<dbReference type="EMBL" id="VBUC01000001">
    <property type="protein sequence ID" value="TLT01925.1"/>
    <property type="molecule type" value="Genomic_DNA"/>
</dbReference>
<dbReference type="RefSeq" id="WP_024775669.1">
    <property type="nucleotide sequence ID" value="NZ_CP043857.1"/>
</dbReference>
<dbReference type="Proteomes" id="UP000509513">
    <property type="component" value="Chromosome"/>
</dbReference>
<keyword evidence="2" id="KW-0067">ATP-binding</keyword>
<dbReference type="InterPro" id="IPR038726">
    <property type="entry name" value="PDDEXK_AddAB-type"/>
</dbReference>
<dbReference type="Pfam" id="PF12705">
    <property type="entry name" value="PDDEXK_1"/>
    <property type="match status" value="1"/>
</dbReference>
<dbReference type="KEGG" id="acib:ACBT_0474"/>
<dbReference type="GO" id="GO:0004386">
    <property type="term" value="F:helicase activity"/>
    <property type="evidence" value="ECO:0007669"/>
    <property type="project" value="UniProtKB-KW"/>
</dbReference>
<dbReference type="EMBL" id="CP054051">
    <property type="protein sequence ID" value="QKJ26438.1"/>
    <property type="molecule type" value="Genomic_DNA"/>
</dbReference>
<keyword evidence="2" id="KW-0547">Nucleotide-binding</keyword>
<dbReference type="STRING" id="1442598.GCA_000522465_01591"/>
<name>A0A5J6RGB1_9BACT</name>
<evidence type="ECO:0000313" key="5">
    <source>
        <dbReference type="Proteomes" id="UP000509513"/>
    </source>
</evidence>
<dbReference type="AlphaFoldDB" id="A0A5J6RGB1"/>
<dbReference type="Proteomes" id="UP000305417">
    <property type="component" value="Unassembled WGS sequence"/>
</dbReference>
<dbReference type="SUPFAM" id="SSF52540">
    <property type="entry name" value="P-loop containing nucleoside triphosphate hydrolases"/>
    <property type="match status" value="1"/>
</dbReference>
<dbReference type="InterPro" id="IPR011604">
    <property type="entry name" value="PDDEXK-like_dom_sf"/>
</dbReference>
<dbReference type="InterPro" id="IPR011335">
    <property type="entry name" value="Restrct_endonuc-II-like"/>
</dbReference>
<keyword evidence="2" id="KW-0347">Helicase</keyword>
<proteinExistence type="predicted"/>
<organism evidence="2 5">
    <name type="scientific">Aliarcobacter cibarius</name>
    <dbReference type="NCBI Taxonomy" id="255507"/>
    <lineage>
        <taxon>Bacteria</taxon>
        <taxon>Pseudomonadati</taxon>
        <taxon>Campylobacterota</taxon>
        <taxon>Epsilonproteobacteria</taxon>
        <taxon>Campylobacterales</taxon>
        <taxon>Arcobacteraceae</taxon>
        <taxon>Aliarcobacter</taxon>
    </lineage>
</organism>